<dbReference type="Pfam" id="PF04326">
    <property type="entry name" value="SLFN_AlbA_2"/>
    <property type="match status" value="1"/>
</dbReference>
<dbReference type="SUPFAM" id="SSF46785">
    <property type="entry name" value="Winged helix' DNA-binding domain"/>
    <property type="match status" value="1"/>
</dbReference>
<dbReference type="Pfam" id="PF13749">
    <property type="entry name" value="HATPase_c_4"/>
    <property type="match status" value="1"/>
</dbReference>
<dbReference type="OrthoDB" id="9805115at2"/>
<evidence type="ECO:0000313" key="3">
    <source>
        <dbReference type="Proteomes" id="UP000596145"/>
    </source>
</evidence>
<evidence type="ECO:0000313" key="2">
    <source>
        <dbReference type="EMBL" id="QQB47034.1"/>
    </source>
</evidence>
<dbReference type="RefSeq" id="WP_084037168.1">
    <property type="nucleotide sequence ID" value="NZ_CP066007.1"/>
</dbReference>
<name>A0A7T4EGM9_9CORY</name>
<dbReference type="InterPro" id="IPR036388">
    <property type="entry name" value="WH-like_DNA-bd_sf"/>
</dbReference>
<dbReference type="PANTHER" id="PTHR30595">
    <property type="entry name" value="GLPR-RELATED TRANSCRIPTIONAL REPRESSOR"/>
    <property type="match status" value="1"/>
</dbReference>
<organism evidence="2 3">
    <name type="scientific">Corynebacterium glucuronolyticum</name>
    <dbReference type="NCBI Taxonomy" id="39791"/>
    <lineage>
        <taxon>Bacteria</taxon>
        <taxon>Bacillati</taxon>
        <taxon>Actinomycetota</taxon>
        <taxon>Actinomycetes</taxon>
        <taxon>Mycobacteriales</taxon>
        <taxon>Corynebacteriaceae</taxon>
        <taxon>Corynebacterium</taxon>
    </lineage>
</organism>
<dbReference type="InterPro" id="IPR038461">
    <property type="entry name" value="Schlafen_AlbA_2_dom_sf"/>
</dbReference>
<dbReference type="Gene3D" id="1.10.10.10">
    <property type="entry name" value="Winged helix-like DNA-binding domain superfamily/Winged helix DNA-binding domain"/>
    <property type="match status" value="1"/>
</dbReference>
<gene>
    <name evidence="2" type="ORF">I6I10_03735</name>
</gene>
<feature type="domain" description="Schlafen AlbA-2" evidence="1">
    <location>
        <begin position="29"/>
        <end position="141"/>
    </location>
</feature>
<proteinExistence type="predicted"/>
<dbReference type="InterPro" id="IPR036390">
    <property type="entry name" value="WH_DNA-bd_sf"/>
</dbReference>
<dbReference type="Gene3D" id="3.30.565.60">
    <property type="match status" value="1"/>
</dbReference>
<dbReference type="InterPro" id="IPR038475">
    <property type="entry name" value="RecG_C_sf"/>
</dbReference>
<dbReference type="Proteomes" id="UP000596145">
    <property type="component" value="Chromosome"/>
</dbReference>
<dbReference type="EMBL" id="CP066007">
    <property type="protein sequence ID" value="QQB47034.1"/>
    <property type="molecule type" value="Genomic_DNA"/>
</dbReference>
<dbReference type="Gene3D" id="3.30.950.30">
    <property type="entry name" value="Schlafen, AAA domain"/>
    <property type="match status" value="1"/>
</dbReference>
<dbReference type="InterPro" id="IPR007421">
    <property type="entry name" value="Schlafen_AlbA_2_dom"/>
</dbReference>
<dbReference type="GeneID" id="92761168"/>
<evidence type="ECO:0000259" key="1">
    <source>
        <dbReference type="Pfam" id="PF04326"/>
    </source>
</evidence>
<dbReference type="PANTHER" id="PTHR30595:SF6">
    <property type="entry name" value="SCHLAFEN ALBA-2 DOMAIN-CONTAINING PROTEIN"/>
    <property type="match status" value="1"/>
</dbReference>
<dbReference type="AlphaFoldDB" id="A0A7T4EGM9"/>
<accession>A0A7T4EGM9</accession>
<protein>
    <submittedName>
        <fullName evidence="2">Putative DNA binding domain-containing protein</fullName>
    </submittedName>
</protein>
<reference evidence="2 3" key="1">
    <citation type="submission" date="2020-12" db="EMBL/GenBank/DDBJ databases">
        <title>FDA dAtabase for Regulatory Grade micrObial Sequences (FDA-ARGOS): Supporting development and validation of Infectious Disease Dx tests.</title>
        <authorList>
            <person name="Sproer C."/>
            <person name="Gronow S."/>
            <person name="Severitt S."/>
            <person name="Schroder I."/>
            <person name="Tallon L."/>
            <person name="Sadzewicz L."/>
            <person name="Zhao X."/>
            <person name="Boylan J."/>
            <person name="Ott S."/>
            <person name="Bowen H."/>
            <person name="Vavikolanu K."/>
            <person name="Mehta A."/>
            <person name="Aluvathingal J."/>
            <person name="Nadendla S."/>
            <person name="Lowell S."/>
            <person name="Myers T."/>
            <person name="Yan Y."/>
            <person name="Sichtig H."/>
        </authorList>
    </citation>
    <scope>NUCLEOTIDE SEQUENCE [LARGE SCALE GENOMIC DNA]</scope>
    <source>
        <strain evidence="2 3">FDAARGOS_1053</strain>
    </source>
</reference>
<sequence>MIVGAEWNEGKLKRVLAELRAFGDDTTLVECKTAESGLPEDIGRTLAAFANMPRTGTILFGISQARNFSITGVTHPAQLEKALVSANRNSVDPAPQLEICHVRTASGTVMVVEIQPLLPGEKPALYRGKPYLRQADGNYVMNSNDLKVFALTALSEAERIQSDFEILPGTSIEMLEQPAVEAYLESIRAGRSRLSAIEDKNRILQITNVCDEGGNLRLAGLYALGFLPQATEPALGATAAVRTPGREERGRLQNLVELKGPIPAMLDEGVDWILRNTNTASVYGEDGHMSDSPEFPPRALREIIANALVHRDLGASLGVGKKVEIRITPKMVIIKNPGGLKGVTVEQLESSVLAKAAVNRRLYEIVRNLRTRDGKRVIEGEGGGIAEVISALREARCAAPRFIDNGVEFTVFLPRGPRFNEEEMQWLQTFSENLAPLEEDLLVMLRDFGELSVTQVERTYSELSHAACKRMLGHLEDIGAIRVEGGVISLAETLPVDAPPALPTGLLESLGPNAPAVYKKISAQGSATVRDLSAGTGLSDNQVRYALQSLLKEGLIVMNGRQGARSTTYETV</sequence>